<reference evidence="10 11" key="2">
    <citation type="submission" date="2018-11" db="EMBL/GenBank/DDBJ databases">
        <authorList>
            <consortium name="Pathogen Informatics"/>
        </authorList>
    </citation>
    <scope>NUCLEOTIDE SEQUENCE [LARGE SCALE GENOMIC DNA]</scope>
</reference>
<feature type="compositionally biased region" description="Polar residues" evidence="6">
    <location>
        <begin position="1888"/>
        <end position="1897"/>
    </location>
</feature>
<proteinExistence type="predicted"/>
<evidence type="ECO:0000313" key="10">
    <source>
        <dbReference type="EMBL" id="VDM33531.1"/>
    </source>
</evidence>
<evidence type="ECO:0000259" key="8">
    <source>
        <dbReference type="Pfam" id="PF23704"/>
    </source>
</evidence>
<reference evidence="12" key="1">
    <citation type="submission" date="2016-04" db="UniProtKB">
        <authorList>
            <consortium name="WormBaseParasite"/>
        </authorList>
    </citation>
    <scope>IDENTIFICATION</scope>
</reference>
<feature type="domain" description="B-block binding subunit of TFIIIC" evidence="7">
    <location>
        <begin position="165"/>
        <end position="238"/>
    </location>
</feature>
<dbReference type="PANTHER" id="PTHR15180">
    <property type="entry name" value="GENERAL TRANSCRIPTION FACTOR 3C POLYPEPTIDE 1"/>
    <property type="match status" value="1"/>
</dbReference>
<dbReference type="GO" id="GO:0042791">
    <property type="term" value="P:5S class rRNA transcription by RNA polymerase III"/>
    <property type="evidence" value="ECO:0007669"/>
    <property type="project" value="TreeGrafter"/>
</dbReference>
<dbReference type="InterPro" id="IPR035625">
    <property type="entry name" value="Tfc3-like_eWH"/>
</dbReference>
<feature type="region of interest" description="Disordered" evidence="6">
    <location>
        <begin position="1887"/>
        <end position="1921"/>
    </location>
</feature>
<keyword evidence="2" id="KW-0597">Phosphoprotein</keyword>
<keyword evidence="11" id="KW-1185">Reference proteome</keyword>
<feature type="compositionally biased region" description="Low complexity" evidence="6">
    <location>
        <begin position="1176"/>
        <end position="1203"/>
    </location>
</feature>
<dbReference type="Pfam" id="PF23704">
    <property type="entry name" value="WHD_GTF3C1_N"/>
    <property type="match status" value="1"/>
</dbReference>
<dbReference type="GO" id="GO:0000127">
    <property type="term" value="C:transcription factor TFIIIC complex"/>
    <property type="evidence" value="ECO:0007669"/>
    <property type="project" value="InterPro"/>
</dbReference>
<feature type="region of interest" description="Disordered" evidence="6">
    <location>
        <begin position="1660"/>
        <end position="1688"/>
    </location>
</feature>
<keyword evidence="4" id="KW-0804">Transcription</keyword>
<dbReference type="Pfam" id="PF24101">
    <property type="entry name" value="WHD_GTF3C1"/>
    <property type="match status" value="1"/>
</dbReference>
<evidence type="ECO:0000256" key="2">
    <source>
        <dbReference type="ARBA" id="ARBA00022553"/>
    </source>
</evidence>
<dbReference type="GO" id="GO:0003677">
    <property type="term" value="F:DNA binding"/>
    <property type="evidence" value="ECO:0007669"/>
    <property type="project" value="UniProtKB-KW"/>
</dbReference>
<dbReference type="Proteomes" id="UP000274429">
    <property type="component" value="Unassembled WGS sequence"/>
</dbReference>
<evidence type="ECO:0000259" key="7">
    <source>
        <dbReference type="Pfam" id="PF04182"/>
    </source>
</evidence>
<comment type="subcellular location">
    <subcellularLocation>
        <location evidence="1">Nucleus</location>
    </subcellularLocation>
</comment>
<evidence type="ECO:0000256" key="6">
    <source>
        <dbReference type="SAM" id="MobiDB-lite"/>
    </source>
</evidence>
<keyword evidence="3" id="KW-0238">DNA-binding</keyword>
<dbReference type="InterPro" id="IPR056467">
    <property type="entry name" value="eWH_GTF3C1"/>
</dbReference>
<feature type="domain" description="GTF3C1 extended winged-helix" evidence="9">
    <location>
        <begin position="515"/>
        <end position="639"/>
    </location>
</feature>
<dbReference type="CDD" id="cd16169">
    <property type="entry name" value="Tau138_eWH"/>
    <property type="match status" value="1"/>
</dbReference>
<evidence type="ECO:0000313" key="12">
    <source>
        <dbReference type="WBParaSite" id="TTAC_0000887801-mRNA-1"/>
    </source>
</evidence>
<evidence type="ECO:0000259" key="9">
    <source>
        <dbReference type="Pfam" id="PF24101"/>
    </source>
</evidence>
<dbReference type="EMBL" id="UYWX01020611">
    <property type="protein sequence ID" value="VDM33531.1"/>
    <property type="molecule type" value="Genomic_DNA"/>
</dbReference>
<protein>
    <submittedName>
        <fullName evidence="12">B-block_TFIIIC domain-containing protein</fullName>
    </submittedName>
</protein>
<feature type="region of interest" description="Disordered" evidence="6">
    <location>
        <begin position="1139"/>
        <end position="1211"/>
    </location>
</feature>
<keyword evidence="5" id="KW-0539">Nucleus</keyword>
<dbReference type="Pfam" id="PF04182">
    <property type="entry name" value="B-block_TFIIIC"/>
    <property type="match status" value="1"/>
</dbReference>
<organism evidence="12">
    <name type="scientific">Hydatigena taeniaeformis</name>
    <name type="common">Feline tapeworm</name>
    <name type="synonym">Taenia taeniaeformis</name>
    <dbReference type="NCBI Taxonomy" id="6205"/>
    <lineage>
        <taxon>Eukaryota</taxon>
        <taxon>Metazoa</taxon>
        <taxon>Spiralia</taxon>
        <taxon>Lophotrochozoa</taxon>
        <taxon>Platyhelminthes</taxon>
        <taxon>Cestoda</taxon>
        <taxon>Eucestoda</taxon>
        <taxon>Cyclophyllidea</taxon>
        <taxon>Taeniidae</taxon>
        <taxon>Hydatigera</taxon>
    </lineage>
</organism>
<dbReference type="InterPro" id="IPR044210">
    <property type="entry name" value="Tfc3-like"/>
</dbReference>
<dbReference type="InterPro" id="IPR056428">
    <property type="entry name" value="WH_GTF3C1"/>
</dbReference>
<gene>
    <name evidence="10" type="ORF">TTAC_LOCUS8863</name>
</gene>
<dbReference type="STRING" id="6205.A0A158RF56"/>
<dbReference type="GO" id="GO:0005634">
    <property type="term" value="C:nucleus"/>
    <property type="evidence" value="ECO:0007669"/>
    <property type="project" value="UniProtKB-SubCell"/>
</dbReference>
<dbReference type="GO" id="GO:0006384">
    <property type="term" value="P:transcription initiation at RNA polymerase III promoter"/>
    <property type="evidence" value="ECO:0007669"/>
    <property type="project" value="InterPro"/>
</dbReference>
<feature type="region of interest" description="Disordered" evidence="6">
    <location>
        <begin position="1581"/>
        <end position="1603"/>
    </location>
</feature>
<feature type="compositionally biased region" description="Polar residues" evidence="6">
    <location>
        <begin position="1594"/>
        <end position="1603"/>
    </location>
</feature>
<accession>A0A158RF56</accession>
<evidence type="ECO:0000313" key="11">
    <source>
        <dbReference type="Proteomes" id="UP000274429"/>
    </source>
</evidence>
<dbReference type="WBParaSite" id="TTAC_0000887801-mRNA-1">
    <property type="protein sequence ID" value="TTAC_0000887801-mRNA-1"/>
    <property type="gene ID" value="TTAC_0000887801"/>
</dbReference>
<dbReference type="InterPro" id="IPR007309">
    <property type="entry name" value="TFIIIC_Bblock-bd"/>
</dbReference>
<evidence type="ECO:0000256" key="3">
    <source>
        <dbReference type="ARBA" id="ARBA00023125"/>
    </source>
</evidence>
<feature type="compositionally biased region" description="Basic residues" evidence="6">
    <location>
        <begin position="1154"/>
        <end position="1170"/>
    </location>
</feature>
<dbReference type="PANTHER" id="PTHR15180:SF1">
    <property type="entry name" value="GENERAL TRANSCRIPTION FACTOR 3C POLYPEPTIDE 1"/>
    <property type="match status" value="1"/>
</dbReference>
<evidence type="ECO:0000256" key="5">
    <source>
        <dbReference type="ARBA" id="ARBA00023242"/>
    </source>
</evidence>
<sequence length="2139" mass="240890">MHFLNIIRDEICAAGLDGIPIAHLWKVLEEPIVNFPLTIDADAKEFLWDKIKRFKNFEFYVRTKDPPPYVFFDRFENFDDISHDTAPPVLERKLYPVKAENVYGSCADFETRHCVSSEILAEDFTYGRAFKRWGDRLVVVASQPLRTLFLTGSETLHSSINAKLYRILELVAKSRYNGIPISGHDGILSYGESSSTVFYIRKLFSADGLIKSQPFITHDSSRKNMRRTTLLHSFRFFRPLTYPLAIVMEKISRLLSETPSKMMLPYTMRQRFNMGRRSFMRIVKFGVQQGCLKVIHVPFGTACALINGSDDDSGEVCAEMLRKEAIELSILDSSQSASSLPEPTGRRYIREAAVIYLHHPFDIEKYMIEAHINRGSRPDSVVSLLGETHTENTVVLDESLFGDGEGLATVEESDVFAYAPYYAPRINGEESFCVQICRFLCESEEKPNSQLAVHFNTSHKLVSRYADALAGVGKLITSKVSMGTTFSLVQVAFLGELFCNSCSSHRLLPVSVVDNQRQQRKLFILESLEARKVFPSLLDLRARIWAHEEAKGLKGRMDRKSLGRIIDDLVREKRIKFIDMEIVGQRHDGSPRKVDVRYLFTIFRSCEERLRLVCHPSVETDSPELVDCLIAEKKRYTLSPRPCGALRPEEALVTAEDDENQEALSTTANVSVDLALTKRDLELIRLPDRNVSKLRRRCLLHKFLFYLLNELPADAQAIPTSPEPWACVYNTESVTYRYVPPVPRNAAVPGWVTFHDVIQAMPLGLFLALAAPITAPRLLLQWLSVLKGGESSLRAAIKRLLSRQVEQAEGFSPYRGKASVAADALRRFELLRTPMKACPVPGGYTGGLYTWLMSRYNVTRIYAVVEQLSGHGLVTLNGQSIQGHLPMANIYLHRRAALLDTRFASPAHHILSDISACPPPLTYEFRTISDVDGYWLNLRAILLFTPYGFTRFADPNITQFKDVKAPVLSVSRLRDILSIDEDTSKPPSLPSLIPTTLRKPSVVANSSAVNAVLRAVEMDESKPAQFILRGVGGLHASLYLFKAPFEEIGYGTTDQGQCTQYTPQYPSPNLQLQPVVRGAELKAILGSFEPGLRTVGDGAFWPWTVQMFFGTEPVVKLQPPPLLPAWLFSTRARRFPFHIAQPDSRAASDPENRRHVKTPRRRRRKRRRVTRNIGVSKSSSPSTTSSSDGTVTTTTTTTSSSSSFEDNLQSSPFEELQPIVRSRKRRLQKKTTTPHIHRSAFGRRIISSDKRALDERDVEIRNSLHAKRASWSKLEDQVLLTCRVASLFLVGHTREYVCIPYVIVRDILHEYFPLESHDKTSLACARRLKFLLMLRNDERTRTDILLTKVSSDPELLTKYNIGKTAWIHLYNRDARQAHQLFKDLVRLIVRNFVPDLCSRCGHVVNKSLAMPGMTVAAESEAQTPLRLSSVREVLLHPREVLHTRYDFILLASINDDRGLPDIGQSRSAIVVEALRNLFLGSIRFRPEASHPHDPVLFNRILKQYPYEQMSEAVKCLASTDSLRKHKSSEDCDLNIAGQFRVKTTLRLSSWCNVQMFIYIRFFMETWKLYKQFSEEARRLRGRQRRQKMKEVEALSSTPQPSPSSEWLVAKHEFSEPTSGGLVATFMEMLYSKSQVKLRIRFDMSCISILRKPCMSLEDRKRHLQSGSEEEHKSPVPKLTRKGTPPHFGESTHIGMTVALLEGADGSNATSAITESLMDVLLESVGGVGGRTVKGKTPRIDIRLSLNGGSVEAVAPSAQTHISVIDGEPEHKKICRRVLAKFFAPLNWNAAAAKAMAGESGTSNSTNNASANTDDKSIRVLDFIFAAGDLGRTLDQLQDRFSDSKMTSHIVRRLLDDQKIFMLGLTEPRYVHWAHLRLWLVHVKDPKSQHQQNSNQQELHQDRSTSDLKIMAPPVGKEGPRRKRLALAVSSDSLAALERSSESQLSNSSNGCIDAGTEKGLLNRTKSDRMDYFFIPQPWICESGNIKPCFFIHLLLSICSMISRLSGAPMDVLATQYRHILSPVSFRLLCHVGDLQLFYCFTPYTAIAFKAKLRISEMSDNVSVLSDQLLLAPSAELSVVLESHFVSRMNTLVTCATELLGLPPPDSAELAAAPYVQFARCRLPRDATVLRAQDPGSTTT</sequence>
<evidence type="ECO:0000256" key="4">
    <source>
        <dbReference type="ARBA" id="ARBA00023163"/>
    </source>
</evidence>
<evidence type="ECO:0000256" key="1">
    <source>
        <dbReference type="ARBA" id="ARBA00004123"/>
    </source>
</evidence>
<feature type="domain" description="General transcription factor 3C polypeptide 1 winged-helix" evidence="8">
    <location>
        <begin position="9"/>
        <end position="63"/>
    </location>
</feature>
<name>A0A158RF56_HYDTA</name>
<dbReference type="OrthoDB" id="6262911at2759"/>